<organism evidence="1 2">
    <name type="scientific">Amborella trichopoda</name>
    <dbReference type="NCBI Taxonomy" id="13333"/>
    <lineage>
        <taxon>Eukaryota</taxon>
        <taxon>Viridiplantae</taxon>
        <taxon>Streptophyta</taxon>
        <taxon>Embryophyta</taxon>
        <taxon>Tracheophyta</taxon>
        <taxon>Spermatophyta</taxon>
        <taxon>Magnoliopsida</taxon>
        <taxon>Amborellales</taxon>
        <taxon>Amborellaceae</taxon>
        <taxon>Amborella</taxon>
    </lineage>
</organism>
<reference evidence="2" key="1">
    <citation type="journal article" date="2013" name="Science">
        <title>The Amborella genome and the evolution of flowering plants.</title>
        <authorList>
            <consortium name="Amborella Genome Project"/>
        </authorList>
    </citation>
    <scope>NUCLEOTIDE SEQUENCE [LARGE SCALE GENOMIC DNA]</scope>
</reference>
<evidence type="ECO:0000313" key="2">
    <source>
        <dbReference type="Proteomes" id="UP000017836"/>
    </source>
</evidence>
<evidence type="ECO:0000313" key="1">
    <source>
        <dbReference type="EMBL" id="ERN18977.1"/>
    </source>
</evidence>
<dbReference type="AlphaFoldDB" id="U5DC10"/>
<keyword evidence="2" id="KW-1185">Reference proteome</keyword>
<dbReference type="Proteomes" id="UP000017836">
    <property type="component" value="Unassembled WGS sequence"/>
</dbReference>
<dbReference type="HOGENOM" id="CLU_2561379_0_0_1"/>
<accession>U5DC10</accession>
<proteinExistence type="predicted"/>
<gene>
    <name evidence="1" type="ORF">AMTR_s00194p00025300</name>
</gene>
<sequence length="82" mass="9035">MSAQRMTIMEGKQHEILVEDAQALPYLPPGTLKKTMCEWETQINCGRLSLKCPSQAATPENLFCVLVLASSSLFPPVLVIES</sequence>
<protein>
    <submittedName>
        <fullName evidence="1">Uncharacterized protein</fullName>
    </submittedName>
</protein>
<dbReference type="EMBL" id="KI392076">
    <property type="protein sequence ID" value="ERN18977.1"/>
    <property type="molecule type" value="Genomic_DNA"/>
</dbReference>
<dbReference type="Gramene" id="ERN18977">
    <property type="protein sequence ID" value="ERN18977"/>
    <property type="gene ID" value="AMTR_s00194p00025300"/>
</dbReference>
<name>U5DC10_AMBTC</name>